<sequence length="425" mass="48487">MASLDRLPNELLSSINGYAADWLGLESLLQISPQVRMLFAGDFNNKADPEAIRLVESILEKNPIMSHELHCYFRMTMKLRQPSLADKSLAEFMARDYSLSLMTSSSSTTRAILQEMVIVAVNIQRLACACLTTLLTRLRKVQPRRWEVQDNPDSHVSKLTGTTPYESRDAGPPSWVEEYRVYRALWHLQLCSDLLVVADRLGWAQSDLEYLRSHHVDLNQLPDIAADEILSIKEFLEDLSSADTGYTTQPLVESNSSDLALIKKLPIATQLSCKFDVWSPPLAPILSDYGTTGVLRDTWGQGTRMTKENSIVDLWRSWQIRSRTHPAKFQACSLRDSRPWRALGMPFWDLWRFYGLGLWAPQWSVLPESGPILTPDGVEVPEGADPRIRGEDIGYRFSVFIDARVQMERQERMERMAEDKLARKQ</sequence>
<feature type="region of interest" description="Disordered" evidence="1">
    <location>
        <begin position="149"/>
        <end position="169"/>
    </location>
</feature>
<proteinExistence type="predicted"/>
<gene>
    <name evidence="2" type="ORF">N7494_008613</name>
</gene>
<accession>A0AAD6CN81</accession>
<evidence type="ECO:0000313" key="3">
    <source>
        <dbReference type="Proteomes" id="UP001220324"/>
    </source>
</evidence>
<name>A0AAD6CN81_9EURO</name>
<organism evidence="2 3">
    <name type="scientific">Penicillium frequentans</name>
    <dbReference type="NCBI Taxonomy" id="3151616"/>
    <lineage>
        <taxon>Eukaryota</taxon>
        <taxon>Fungi</taxon>
        <taxon>Dikarya</taxon>
        <taxon>Ascomycota</taxon>
        <taxon>Pezizomycotina</taxon>
        <taxon>Eurotiomycetes</taxon>
        <taxon>Eurotiomycetidae</taxon>
        <taxon>Eurotiales</taxon>
        <taxon>Aspergillaceae</taxon>
        <taxon>Penicillium</taxon>
    </lineage>
</organism>
<comment type="caution">
    <text evidence="2">The sequence shown here is derived from an EMBL/GenBank/DDBJ whole genome shotgun (WGS) entry which is preliminary data.</text>
</comment>
<reference evidence="2 3" key="1">
    <citation type="journal article" date="2023" name="IMA Fungus">
        <title>Comparative genomic study of the Penicillium genus elucidates a diverse pangenome and 15 lateral gene transfer events.</title>
        <authorList>
            <person name="Petersen C."/>
            <person name="Sorensen T."/>
            <person name="Nielsen M.R."/>
            <person name="Sondergaard T.E."/>
            <person name="Sorensen J.L."/>
            <person name="Fitzpatrick D.A."/>
            <person name="Frisvad J.C."/>
            <person name="Nielsen K.L."/>
        </authorList>
    </citation>
    <scope>NUCLEOTIDE SEQUENCE [LARGE SCALE GENOMIC DNA]</scope>
    <source>
        <strain evidence="2 3">IBT 35679</strain>
    </source>
</reference>
<keyword evidence="3" id="KW-1185">Reference proteome</keyword>
<dbReference type="Proteomes" id="UP001220324">
    <property type="component" value="Unassembled WGS sequence"/>
</dbReference>
<dbReference type="AlphaFoldDB" id="A0AAD6CN81"/>
<protein>
    <submittedName>
        <fullName evidence="2">Uncharacterized protein</fullName>
    </submittedName>
</protein>
<evidence type="ECO:0000256" key="1">
    <source>
        <dbReference type="SAM" id="MobiDB-lite"/>
    </source>
</evidence>
<dbReference type="EMBL" id="JAQIZZ010000007">
    <property type="protein sequence ID" value="KAJ5532061.1"/>
    <property type="molecule type" value="Genomic_DNA"/>
</dbReference>
<evidence type="ECO:0000313" key="2">
    <source>
        <dbReference type="EMBL" id="KAJ5532061.1"/>
    </source>
</evidence>